<keyword evidence="4" id="KW-0067">ATP-binding</keyword>
<proteinExistence type="predicted"/>
<dbReference type="InterPro" id="IPR011990">
    <property type="entry name" value="TPR-like_helical_dom_sf"/>
</dbReference>
<keyword evidence="8" id="KW-1185">Reference proteome</keyword>
<dbReference type="RefSeq" id="WP_013555138.1">
    <property type="nucleotide sequence ID" value="NC_014957.1"/>
</dbReference>
<feature type="domain" description="Protein kinase" evidence="6">
    <location>
        <begin position="272"/>
        <end position="578"/>
    </location>
</feature>
<dbReference type="eggNOG" id="COG0457">
    <property type="taxonomic scope" value="Bacteria"/>
</dbReference>
<keyword evidence="7" id="KW-0614">Plasmid</keyword>
<evidence type="ECO:0000256" key="1">
    <source>
        <dbReference type="ARBA" id="ARBA00022679"/>
    </source>
</evidence>
<dbReference type="InParanoid" id="E8R6U5"/>
<evidence type="ECO:0000259" key="6">
    <source>
        <dbReference type="PROSITE" id="PS50011"/>
    </source>
</evidence>
<dbReference type="HOGENOM" id="CLU_288987_0_0_0"/>
<organism evidence="7 8">
    <name type="scientific">Isosphaera pallida (strain ATCC 43644 / DSM 9630 / IS1B)</name>
    <dbReference type="NCBI Taxonomy" id="575540"/>
    <lineage>
        <taxon>Bacteria</taxon>
        <taxon>Pseudomonadati</taxon>
        <taxon>Planctomycetota</taxon>
        <taxon>Planctomycetia</taxon>
        <taxon>Isosphaerales</taxon>
        <taxon>Isosphaeraceae</taxon>
        <taxon>Isosphaera</taxon>
    </lineage>
</organism>
<keyword evidence="3 7" id="KW-0418">Kinase</keyword>
<keyword evidence="5" id="KW-0472">Membrane</keyword>
<dbReference type="Pfam" id="PF00069">
    <property type="entry name" value="Pkinase"/>
    <property type="match status" value="1"/>
</dbReference>
<dbReference type="SMART" id="SM00028">
    <property type="entry name" value="TPR"/>
    <property type="match status" value="4"/>
</dbReference>
<protein>
    <submittedName>
        <fullName evidence="7">Serine/threonine protein kinase</fullName>
    </submittedName>
</protein>
<dbReference type="Gene3D" id="1.25.40.10">
    <property type="entry name" value="Tetratricopeptide repeat domain"/>
    <property type="match status" value="2"/>
</dbReference>
<dbReference type="InterPro" id="IPR019734">
    <property type="entry name" value="TPR_rpt"/>
</dbReference>
<reference evidence="7 8" key="2">
    <citation type="journal article" date="2011" name="Stand. Genomic Sci.">
        <title>Complete genome sequence of Isosphaera pallida type strain (IS1B).</title>
        <authorList>
            <consortium name="US DOE Joint Genome Institute (JGI-PGF)"/>
            <person name="Goker M."/>
            <person name="Cleland D."/>
            <person name="Saunders E."/>
            <person name="Lapidus A."/>
            <person name="Nolan M."/>
            <person name="Lucas S."/>
            <person name="Hammon N."/>
            <person name="Deshpande S."/>
            <person name="Cheng J.F."/>
            <person name="Tapia R."/>
            <person name="Han C."/>
            <person name="Goodwin L."/>
            <person name="Pitluck S."/>
            <person name="Liolios K."/>
            <person name="Pagani I."/>
            <person name="Ivanova N."/>
            <person name="Mavromatis K."/>
            <person name="Pati A."/>
            <person name="Chen A."/>
            <person name="Palaniappan K."/>
            <person name="Land M."/>
            <person name="Hauser L."/>
            <person name="Chang Y.J."/>
            <person name="Jeffries C.D."/>
            <person name="Detter J.C."/>
            <person name="Beck B."/>
            <person name="Woyke T."/>
            <person name="Bristow J."/>
            <person name="Eisen J.A."/>
            <person name="Markowitz V."/>
            <person name="Hugenholtz P."/>
            <person name="Kyrpides N.C."/>
            <person name="Klenk H.P."/>
        </authorList>
    </citation>
    <scope>NUCLEOTIDE SEQUENCE [LARGE SCALE GENOMIC DNA]</scope>
    <source>
        <strain evidence="8">ATCC 43644 / DSM 9630 / IS1B</strain>
        <plasmid evidence="8">pISOP01</plasmid>
    </source>
</reference>
<dbReference type="GO" id="GO:0005524">
    <property type="term" value="F:ATP binding"/>
    <property type="evidence" value="ECO:0007669"/>
    <property type="project" value="UniProtKB-KW"/>
</dbReference>
<dbReference type="Proteomes" id="UP000008631">
    <property type="component" value="Plasmid pISOP01"/>
</dbReference>
<dbReference type="SUPFAM" id="SSF56112">
    <property type="entry name" value="Protein kinase-like (PK-like)"/>
    <property type="match status" value="1"/>
</dbReference>
<dbReference type="PROSITE" id="PS50011">
    <property type="entry name" value="PROTEIN_KINASE_DOM"/>
    <property type="match status" value="1"/>
</dbReference>
<dbReference type="Gene3D" id="1.10.510.10">
    <property type="entry name" value="Transferase(Phosphotransferase) domain 1"/>
    <property type="match status" value="1"/>
</dbReference>
<sequence length="1062" mass="118856">MCRDLEEQVRRRFQRDPSARVIGTQLLDWSVRPGRGVGSVAVATALREAGNDQERPEWPEWVQAELLAHLLRVEHELRQGRHDPERDGGGGVHLSQPPLPFDQREGPGLSFVEAIQRFPGAFWVPAWNRLFPDVMGWIDRDPPLPEFLQADPPGPGPIQRAWEEFERRAEAFLVDAEDRIDHGARVTPDDLERAGRAGLINPGCRADRLRLLLRLLRFERNARLGSNGEGPLHEAELRRRFPGVEGVALSLNLFRADLAPPYRLIPSQRGPGPGPDRDGRGGMARVIRAEWWSGWPGPPPDGRIDPEVPLALKVAEPGDFENQIETYEGPALTILGNAVATPKLDQGWWWVDPDRPSGRPFLVLPWIEGLDLAELIAAHPRGLNPETARKIFFSAAAQVARAHKFGVIHRDIKPQNIRIRTHATPEQAHEQLPEERDGILEEAVMVMDFGVASHPGRRLLHAETRAFGTPNYVAPEQLDPHQTPGPQADVFSLGVTLHEMLTGQSPFAPLQASHPRGTAASLGEVYRWIRGRRVIPLSQVRPDLPRGLETVLQVCLQPDPRDRYASVAELLADLNRAMNGQRVRARPPGRLTRWARRVQERPGRALAVLGAAAALILALGGALVAFARAEANEQARRNAVRADRAARYTLERILQISLDGTSTDRAERLLVLFQSLAANPEVPEEIQAWAHSHHARLELERGDSAAAAALFEQALALRRRLAQRNPEVRVDLAETLHDLAERRQAAQRYHEAETLYRDALQIRRDLVREDPDDPARRSDLARSLGYLGDLMVLRERWQEAQACYHASLEIREALRRAKPDDPALAFQLARAYRNFARLDLIGPPDLHAVEAASHRATRLTRATQRYERSWTLLQTELDRGSLDAILQRGLNPVQSVSEARDALNSALFLREAAVSLNGRGDARRQLGQRHAAAADHQTALDLLDRIDPARFTARDQLERLRSLVGLASAQDDPHARAATARHALVLADDLLAGVHQPDWTQLDTAQRAGHLLRLRALALSDPRPALLETARREFQRAAPPYDPEWRIQRPFWDALPLPPTEP</sequence>
<keyword evidence="2" id="KW-0547">Nucleotide-binding</keyword>
<dbReference type="PANTHER" id="PTHR43289">
    <property type="entry name" value="MITOGEN-ACTIVATED PROTEIN KINASE KINASE KINASE 20-RELATED"/>
    <property type="match status" value="1"/>
</dbReference>
<dbReference type="PANTHER" id="PTHR43289:SF6">
    <property type="entry name" value="SERINE_THREONINE-PROTEIN KINASE NEKL-3"/>
    <property type="match status" value="1"/>
</dbReference>
<accession>E8R6U5</accession>
<dbReference type="EMBL" id="CP002354">
    <property type="protein sequence ID" value="ADV64288.1"/>
    <property type="molecule type" value="Genomic_DNA"/>
</dbReference>
<dbReference type="InterPro" id="IPR011009">
    <property type="entry name" value="Kinase-like_dom_sf"/>
</dbReference>
<feature type="transmembrane region" description="Helical" evidence="5">
    <location>
        <begin position="605"/>
        <end position="627"/>
    </location>
</feature>
<dbReference type="CDD" id="cd14014">
    <property type="entry name" value="STKc_PknB_like"/>
    <property type="match status" value="1"/>
</dbReference>
<keyword evidence="7" id="KW-0723">Serine/threonine-protein kinase</keyword>
<evidence type="ECO:0000256" key="3">
    <source>
        <dbReference type="ARBA" id="ARBA00022777"/>
    </source>
</evidence>
<keyword evidence="5" id="KW-1133">Transmembrane helix</keyword>
<dbReference type="eggNOG" id="COG0515">
    <property type="taxonomic scope" value="Bacteria"/>
</dbReference>
<dbReference type="SMART" id="SM00220">
    <property type="entry name" value="S_TKc"/>
    <property type="match status" value="1"/>
</dbReference>
<evidence type="ECO:0000313" key="7">
    <source>
        <dbReference type="EMBL" id="ADV64288.1"/>
    </source>
</evidence>
<dbReference type="KEGG" id="ipa:Isop_3732"/>
<evidence type="ECO:0000256" key="4">
    <source>
        <dbReference type="ARBA" id="ARBA00022840"/>
    </source>
</evidence>
<dbReference type="InterPro" id="IPR000719">
    <property type="entry name" value="Prot_kinase_dom"/>
</dbReference>
<evidence type="ECO:0000256" key="2">
    <source>
        <dbReference type="ARBA" id="ARBA00022741"/>
    </source>
</evidence>
<evidence type="ECO:0000313" key="8">
    <source>
        <dbReference type="Proteomes" id="UP000008631"/>
    </source>
</evidence>
<dbReference type="SUPFAM" id="SSF48452">
    <property type="entry name" value="TPR-like"/>
    <property type="match status" value="1"/>
</dbReference>
<dbReference type="OrthoDB" id="6111975at2"/>
<evidence type="ECO:0000256" key="5">
    <source>
        <dbReference type="SAM" id="Phobius"/>
    </source>
</evidence>
<keyword evidence="5" id="KW-0812">Transmembrane</keyword>
<keyword evidence="1" id="KW-0808">Transferase</keyword>
<name>E8R6U5_ISOPI</name>
<reference key="1">
    <citation type="submission" date="2010-11" db="EMBL/GenBank/DDBJ databases">
        <title>The complete sequence of plasmid of Isophaera pallida ATCC 43644.</title>
        <authorList>
            <consortium name="US DOE Joint Genome Institute (JGI-PGF)"/>
            <person name="Lucas S."/>
            <person name="Copeland A."/>
            <person name="Lapidus A."/>
            <person name="Bruce D."/>
            <person name="Goodwin L."/>
            <person name="Pitluck S."/>
            <person name="Kyrpides N."/>
            <person name="Mavromatis K."/>
            <person name="Pagani I."/>
            <person name="Ivanova N."/>
            <person name="Saunders E."/>
            <person name="Brettin T."/>
            <person name="Detter J.C."/>
            <person name="Han C."/>
            <person name="Tapia R."/>
            <person name="Land M."/>
            <person name="Hauser L."/>
            <person name="Markowitz V."/>
            <person name="Cheng J.-F."/>
            <person name="Hugenholtz P."/>
            <person name="Woyke T."/>
            <person name="Wu D."/>
            <person name="Eisen J.A."/>
        </authorList>
    </citation>
    <scope>NUCLEOTIDE SEQUENCE</scope>
    <source>
        <strain>ATCC 43644</strain>
    </source>
</reference>
<dbReference type="GO" id="GO:0004674">
    <property type="term" value="F:protein serine/threonine kinase activity"/>
    <property type="evidence" value="ECO:0007669"/>
    <property type="project" value="UniProtKB-KW"/>
</dbReference>
<gene>
    <name evidence="7" type="ordered locus">Isop_3732</name>
</gene>
<geneLocation type="plasmid" evidence="7 8">
    <name>pISOP01</name>
</geneLocation>
<dbReference type="AlphaFoldDB" id="E8R6U5"/>
<dbReference type="Pfam" id="PF13374">
    <property type="entry name" value="TPR_10"/>
    <property type="match status" value="1"/>
</dbReference>